<dbReference type="Gene3D" id="3.20.20.140">
    <property type="entry name" value="Metal-dependent hydrolases"/>
    <property type="match status" value="1"/>
</dbReference>
<gene>
    <name evidence="8" type="ORF">GH714_042845</name>
</gene>
<dbReference type="SUPFAM" id="SSF51556">
    <property type="entry name" value="Metallo-dependent hydrolases"/>
    <property type="match status" value="1"/>
</dbReference>
<dbReference type="GO" id="GO:0015937">
    <property type="term" value="P:coenzyme A biosynthetic process"/>
    <property type="evidence" value="ECO:0007669"/>
    <property type="project" value="UniProtKB-ARBA"/>
</dbReference>
<dbReference type="PANTHER" id="PTHR43668">
    <property type="entry name" value="ALLANTOINASE"/>
    <property type="match status" value="1"/>
</dbReference>
<dbReference type="Gene3D" id="2.30.40.10">
    <property type="entry name" value="Urease, subunit C, domain 1"/>
    <property type="match status" value="1"/>
</dbReference>
<evidence type="ECO:0000256" key="1">
    <source>
        <dbReference type="ARBA" id="ARBA00001947"/>
    </source>
</evidence>
<dbReference type="InterPro" id="IPR002195">
    <property type="entry name" value="Dihydroorotase_CS"/>
</dbReference>
<dbReference type="InterPro" id="IPR024403">
    <property type="entry name" value="DHOase_cat"/>
</dbReference>
<dbReference type="CDD" id="cd01317">
    <property type="entry name" value="DHOase_IIa"/>
    <property type="match status" value="1"/>
</dbReference>
<dbReference type="InterPro" id="IPR032466">
    <property type="entry name" value="Metal_Hydrolase"/>
</dbReference>
<dbReference type="InterPro" id="IPR007085">
    <property type="entry name" value="DNA/pantothenate-metab_flavo_C"/>
</dbReference>
<comment type="cofactor">
    <cofactor evidence="1">
        <name>Zn(2+)</name>
        <dbReference type="ChEBI" id="CHEBI:29105"/>
    </cofactor>
</comment>
<organism evidence="8 9">
    <name type="scientific">Hevea brasiliensis</name>
    <name type="common">Para rubber tree</name>
    <name type="synonym">Siphonia brasiliensis</name>
    <dbReference type="NCBI Taxonomy" id="3981"/>
    <lineage>
        <taxon>Eukaryota</taxon>
        <taxon>Viridiplantae</taxon>
        <taxon>Streptophyta</taxon>
        <taxon>Embryophyta</taxon>
        <taxon>Tracheophyta</taxon>
        <taxon>Spermatophyta</taxon>
        <taxon>Magnoliopsida</taxon>
        <taxon>eudicotyledons</taxon>
        <taxon>Gunneridae</taxon>
        <taxon>Pentapetalae</taxon>
        <taxon>rosids</taxon>
        <taxon>fabids</taxon>
        <taxon>Malpighiales</taxon>
        <taxon>Euphorbiaceae</taxon>
        <taxon>Crotonoideae</taxon>
        <taxon>Micrandreae</taxon>
        <taxon>Hevea</taxon>
    </lineage>
</organism>
<evidence type="ECO:0000259" key="6">
    <source>
        <dbReference type="Pfam" id="PF04127"/>
    </source>
</evidence>
<dbReference type="AlphaFoldDB" id="A0A6A6JZK9"/>
<dbReference type="HAMAP" id="MF_00220_B">
    <property type="entry name" value="PyrC_classI_B"/>
    <property type="match status" value="1"/>
</dbReference>
<dbReference type="GO" id="GO:0006145">
    <property type="term" value="P:purine nucleobase catabolic process"/>
    <property type="evidence" value="ECO:0007669"/>
    <property type="project" value="TreeGrafter"/>
</dbReference>
<keyword evidence="4" id="KW-0378">Hydrolase</keyword>
<dbReference type="InterPro" id="IPR004722">
    <property type="entry name" value="DHOase"/>
</dbReference>
<dbReference type="Gene3D" id="3.40.50.10300">
    <property type="entry name" value="CoaB-like"/>
    <property type="match status" value="1"/>
</dbReference>
<dbReference type="GO" id="GO:0005737">
    <property type="term" value="C:cytoplasm"/>
    <property type="evidence" value="ECO:0007669"/>
    <property type="project" value="TreeGrafter"/>
</dbReference>
<evidence type="ECO:0000259" key="7">
    <source>
        <dbReference type="Pfam" id="PF12890"/>
    </source>
</evidence>
<dbReference type="InterPro" id="IPR011059">
    <property type="entry name" value="Metal-dep_hydrolase_composite"/>
</dbReference>
<evidence type="ECO:0000256" key="3">
    <source>
        <dbReference type="ARBA" id="ARBA00022723"/>
    </source>
</evidence>
<dbReference type="Pfam" id="PF12890">
    <property type="entry name" value="DHOase"/>
    <property type="match status" value="1"/>
</dbReference>
<reference evidence="8 9" key="1">
    <citation type="journal article" date="2020" name="Mol. Plant">
        <title>The Chromosome-Based Rubber Tree Genome Provides New Insights into Spurge Genome Evolution and Rubber Biosynthesis.</title>
        <authorList>
            <person name="Liu J."/>
            <person name="Shi C."/>
            <person name="Shi C.C."/>
            <person name="Li W."/>
            <person name="Zhang Q.J."/>
            <person name="Zhang Y."/>
            <person name="Li K."/>
            <person name="Lu H.F."/>
            <person name="Shi C."/>
            <person name="Zhu S.T."/>
            <person name="Xiao Z.Y."/>
            <person name="Nan H."/>
            <person name="Yue Y."/>
            <person name="Zhu X.G."/>
            <person name="Wu Y."/>
            <person name="Hong X.N."/>
            <person name="Fan G.Y."/>
            <person name="Tong Y."/>
            <person name="Zhang D."/>
            <person name="Mao C.L."/>
            <person name="Liu Y.L."/>
            <person name="Hao S.J."/>
            <person name="Liu W.Q."/>
            <person name="Lv M.Q."/>
            <person name="Zhang H.B."/>
            <person name="Liu Y."/>
            <person name="Hu-Tang G.R."/>
            <person name="Wang J.P."/>
            <person name="Wang J.H."/>
            <person name="Sun Y.H."/>
            <person name="Ni S.B."/>
            <person name="Chen W.B."/>
            <person name="Zhang X.C."/>
            <person name="Jiao Y.N."/>
            <person name="Eichler E.E."/>
            <person name="Li G.H."/>
            <person name="Liu X."/>
            <person name="Gao L.Z."/>
        </authorList>
    </citation>
    <scope>NUCLEOTIDE SEQUENCE [LARGE SCALE GENOMIC DNA]</scope>
    <source>
        <strain evidence="9">cv. GT1</strain>
        <tissue evidence="8">Leaf</tissue>
    </source>
</reference>
<evidence type="ECO:0000256" key="4">
    <source>
        <dbReference type="ARBA" id="ARBA00022801"/>
    </source>
</evidence>
<evidence type="ECO:0000256" key="2">
    <source>
        <dbReference type="ARBA" id="ARBA00005703"/>
    </source>
</evidence>
<keyword evidence="9" id="KW-1185">Reference proteome</keyword>
<evidence type="ECO:0000313" key="8">
    <source>
        <dbReference type="EMBL" id="KAF2282021.1"/>
    </source>
</evidence>
<dbReference type="EMBL" id="JAAGAX010000511">
    <property type="protein sequence ID" value="KAF2282021.1"/>
    <property type="molecule type" value="Genomic_DNA"/>
</dbReference>
<dbReference type="Proteomes" id="UP000467840">
    <property type="component" value="Unassembled WGS sequence"/>
</dbReference>
<dbReference type="PROSITE" id="PS00483">
    <property type="entry name" value="DIHYDROOROTASE_2"/>
    <property type="match status" value="1"/>
</dbReference>
<dbReference type="InterPro" id="IPR035929">
    <property type="entry name" value="CoaB-like_sf"/>
</dbReference>
<keyword evidence="3" id="KW-0479">Metal-binding</keyword>
<evidence type="ECO:0000256" key="5">
    <source>
        <dbReference type="ARBA" id="ARBA00022975"/>
    </source>
</evidence>
<dbReference type="SUPFAM" id="SSF102645">
    <property type="entry name" value="CoaB-like"/>
    <property type="match status" value="1"/>
</dbReference>
<dbReference type="PROSITE" id="PS00482">
    <property type="entry name" value="DIHYDROOROTASE_1"/>
    <property type="match status" value="1"/>
</dbReference>
<evidence type="ECO:0000313" key="9">
    <source>
        <dbReference type="Proteomes" id="UP000467840"/>
    </source>
</evidence>
<dbReference type="SUPFAM" id="SSF51338">
    <property type="entry name" value="Composite domain of metallo-dependent hydrolases"/>
    <property type="match status" value="1"/>
</dbReference>
<dbReference type="GO" id="GO:0006221">
    <property type="term" value="P:pyrimidine nucleotide biosynthetic process"/>
    <property type="evidence" value="ECO:0007669"/>
    <property type="project" value="UniProtKB-KW"/>
</dbReference>
<feature type="domain" description="DNA/pantothenate metabolism flavoprotein C-terminal" evidence="6">
    <location>
        <begin position="4"/>
        <end position="150"/>
    </location>
</feature>
<dbReference type="NCBIfam" id="TIGR00857">
    <property type="entry name" value="pyrC_multi"/>
    <property type="match status" value="1"/>
</dbReference>
<evidence type="ECO:0008006" key="10">
    <source>
        <dbReference type="Google" id="ProtNLM"/>
    </source>
</evidence>
<dbReference type="GO" id="GO:0004151">
    <property type="term" value="F:dihydroorotase activity"/>
    <property type="evidence" value="ECO:0007669"/>
    <property type="project" value="InterPro"/>
</dbReference>
<sequence>MGLMGWNVKLVSCPVSITPNHDLYEVLHVETSAQMLETCLDLLPVDVAICVAAVTDWVPYRHSSKLKKRSVDAISIMHSPDIARCISMSKKRPKLVIGFCLESENLIESSKEKLAYKGCDWIISNNQYVVEEEQTMGSDRNKISIVTGDFVRHYPVGVVGVANMYANQSWELLGSGQRPDYVVAYVNARVIDPGSNMDAPGYVVTRGREISHFGFGTPEVDDFQSSADEIIDCCGHVLMPGIVDIHVHLREPGGEHKETIDTGSRSAAAGGVTTVVCQPNTSPHIDSVMVAKYLKMRALESSCVNIEFYGSITKPCGSLCDMASLKEAGALGFTDDGSPVMNALSMKRAFECASTLGVVVAQHAEDCHLSDGGCINEGKVSQELGLKGISDLSESIMVSRDIDLLREVPGARYHVLHVSTKKAIDLIRAAKNEGLPVTCEVTPHHFALTEDAVREHGTMAKMNPPLRTEEDRLCMVEGLMDGTIDCIATDHAPHSCQDKALPISSCAFGVVGLETMLPLSLELYHSGKMGLLEVLSKLTDKPSDIVKIRRGRIAKGLVADLVVVDLDHEWVVDTTKFASKSKNSPFHGRTVKGRALRTVVAGKTVYLAS</sequence>
<name>A0A6A6JZK9_HEVBR</name>
<dbReference type="Pfam" id="PF04127">
    <property type="entry name" value="DFP"/>
    <property type="match status" value="1"/>
</dbReference>
<feature type="domain" description="Dihydroorotase catalytic" evidence="7">
    <location>
        <begin position="235"/>
        <end position="422"/>
    </location>
</feature>
<proteinExistence type="inferred from homology"/>
<comment type="caution">
    <text evidence="8">The sequence shown here is derived from an EMBL/GenBank/DDBJ whole genome shotgun (WGS) entry which is preliminary data.</text>
</comment>
<keyword evidence="5" id="KW-0665">Pyrimidine biosynthesis</keyword>
<dbReference type="PANTHER" id="PTHR43668:SF2">
    <property type="entry name" value="ALLANTOINASE"/>
    <property type="match status" value="1"/>
</dbReference>
<protein>
    <recommendedName>
        <fullName evidence="10">Dihydroorotase</fullName>
    </recommendedName>
</protein>
<dbReference type="GO" id="GO:0046872">
    <property type="term" value="F:metal ion binding"/>
    <property type="evidence" value="ECO:0007669"/>
    <property type="project" value="UniProtKB-KW"/>
</dbReference>
<comment type="similarity">
    <text evidence="2">Belongs to the PPC synthetase family.</text>
</comment>
<dbReference type="InterPro" id="IPR050138">
    <property type="entry name" value="DHOase/Allantoinase_Hydrolase"/>
</dbReference>
<dbReference type="GO" id="GO:0004038">
    <property type="term" value="F:allantoinase activity"/>
    <property type="evidence" value="ECO:0007669"/>
    <property type="project" value="TreeGrafter"/>
</dbReference>
<accession>A0A6A6JZK9</accession>